<proteinExistence type="predicted"/>
<accession>A0A0K1PWD3</accession>
<evidence type="ECO:0000256" key="2">
    <source>
        <dbReference type="SAM" id="SignalP"/>
    </source>
</evidence>
<dbReference type="EMBL" id="CP012333">
    <property type="protein sequence ID" value="AKU97449.1"/>
    <property type="molecule type" value="Genomic_DNA"/>
</dbReference>
<protein>
    <submittedName>
        <fullName evidence="3">Uncharacterized protein</fullName>
    </submittedName>
</protein>
<feature type="signal peptide" evidence="2">
    <location>
        <begin position="1"/>
        <end position="24"/>
    </location>
</feature>
<feature type="chain" id="PRO_5005466476" evidence="2">
    <location>
        <begin position="25"/>
        <end position="295"/>
    </location>
</feature>
<sequence>MSSVRRAWSWGVIAFASSVPLLVAACNDFGEASSGDAPDRAESPAGPDTQNGSHDGGVTDDGATSDAADATTDTSKPVARSRCIDPNHLFCAGFDGPSLLDNGAWPWTTSTRAAPQELALDAANLTAGNSSLLVSMFPSNAESYFQYALTETKLRVTMQLRVTPSALVDNTVAGSVDVMMFKYRTQNLSTESGYVGIYASSLGVVGLKWGEEINNGSVPGQQVLSSTWESFHEIQLDLDLGNGTAKVSLDSDKPIGLYSVPKATSKAANLMVGLYQPTSAATFSANVDDVVVDKL</sequence>
<feature type="compositionally biased region" description="Low complexity" evidence="1">
    <location>
        <begin position="60"/>
        <end position="74"/>
    </location>
</feature>
<organism evidence="3 4">
    <name type="scientific">Labilithrix luteola</name>
    <dbReference type="NCBI Taxonomy" id="1391654"/>
    <lineage>
        <taxon>Bacteria</taxon>
        <taxon>Pseudomonadati</taxon>
        <taxon>Myxococcota</taxon>
        <taxon>Polyangia</taxon>
        <taxon>Polyangiales</taxon>
        <taxon>Labilitrichaceae</taxon>
        <taxon>Labilithrix</taxon>
    </lineage>
</organism>
<keyword evidence="4" id="KW-1185">Reference proteome</keyword>
<evidence type="ECO:0000256" key="1">
    <source>
        <dbReference type="SAM" id="MobiDB-lite"/>
    </source>
</evidence>
<reference evidence="3 4" key="1">
    <citation type="submission" date="2015-08" db="EMBL/GenBank/DDBJ databases">
        <authorList>
            <person name="Babu N.S."/>
            <person name="Beckwith C.J."/>
            <person name="Beseler K.G."/>
            <person name="Brison A."/>
            <person name="Carone J.V."/>
            <person name="Caskin T.P."/>
            <person name="Diamond M."/>
            <person name="Durham M.E."/>
            <person name="Foxe J.M."/>
            <person name="Go M."/>
            <person name="Henderson B.A."/>
            <person name="Jones I.B."/>
            <person name="McGettigan J.A."/>
            <person name="Micheletti S.J."/>
            <person name="Nasrallah M.E."/>
            <person name="Ortiz D."/>
            <person name="Piller C.R."/>
            <person name="Privatt S.R."/>
            <person name="Schneider S.L."/>
            <person name="Sharp S."/>
            <person name="Smith T.C."/>
            <person name="Stanton J.D."/>
            <person name="Ullery H.E."/>
            <person name="Wilson R.J."/>
            <person name="Serrano M.G."/>
            <person name="Buck G."/>
            <person name="Lee V."/>
            <person name="Wang Y."/>
            <person name="Carvalho R."/>
            <person name="Voegtly L."/>
            <person name="Shi R."/>
            <person name="Duckworth R."/>
            <person name="Johnson A."/>
            <person name="Loviza R."/>
            <person name="Walstead R."/>
            <person name="Shah Z."/>
            <person name="Kiflezghi M."/>
            <person name="Wade K."/>
            <person name="Ball S.L."/>
            <person name="Bradley K.W."/>
            <person name="Asai D.J."/>
            <person name="Bowman C.A."/>
            <person name="Russell D.A."/>
            <person name="Pope W.H."/>
            <person name="Jacobs-Sera D."/>
            <person name="Hendrix R.W."/>
            <person name="Hatfull G.F."/>
        </authorList>
    </citation>
    <scope>NUCLEOTIDE SEQUENCE [LARGE SCALE GENOMIC DNA]</scope>
    <source>
        <strain evidence="3 4">DSM 27648</strain>
    </source>
</reference>
<dbReference type="KEGG" id="llu:AKJ09_04113"/>
<name>A0A0K1PWD3_9BACT</name>
<dbReference type="PROSITE" id="PS51257">
    <property type="entry name" value="PROKAR_LIPOPROTEIN"/>
    <property type="match status" value="1"/>
</dbReference>
<evidence type="ECO:0000313" key="3">
    <source>
        <dbReference type="EMBL" id="AKU97449.1"/>
    </source>
</evidence>
<dbReference type="AlphaFoldDB" id="A0A0K1PWD3"/>
<evidence type="ECO:0000313" key="4">
    <source>
        <dbReference type="Proteomes" id="UP000064967"/>
    </source>
</evidence>
<dbReference type="Proteomes" id="UP000064967">
    <property type="component" value="Chromosome"/>
</dbReference>
<feature type="region of interest" description="Disordered" evidence="1">
    <location>
        <begin position="32"/>
        <end position="78"/>
    </location>
</feature>
<dbReference type="RefSeq" id="WP_146648582.1">
    <property type="nucleotide sequence ID" value="NZ_CP012333.1"/>
</dbReference>
<keyword evidence="2" id="KW-0732">Signal</keyword>
<gene>
    <name evidence="3" type="ORF">AKJ09_04113</name>
</gene>